<evidence type="ECO:0000259" key="5">
    <source>
        <dbReference type="Pfam" id="PF02836"/>
    </source>
</evidence>
<dbReference type="PANTHER" id="PTHR42732">
    <property type="entry name" value="BETA-GALACTOSIDASE"/>
    <property type="match status" value="1"/>
</dbReference>
<feature type="domain" description="Glycoside hydrolase family 2 catalytic" evidence="5">
    <location>
        <begin position="350"/>
        <end position="587"/>
    </location>
</feature>
<dbReference type="Pfam" id="PF02837">
    <property type="entry name" value="Glyco_hydro_2_N"/>
    <property type="match status" value="1"/>
</dbReference>
<evidence type="ECO:0000256" key="1">
    <source>
        <dbReference type="ARBA" id="ARBA00007401"/>
    </source>
</evidence>
<gene>
    <name evidence="7" type="ORF">A8V01_23835</name>
</gene>
<keyword evidence="3" id="KW-0326">Glycosidase</keyword>
<reference evidence="7 8" key="1">
    <citation type="submission" date="2016-05" db="EMBL/GenBank/DDBJ databases">
        <title>Complete genome sequence of Novosphingobium guangzhouense SA925(T).</title>
        <authorList>
            <person name="Sha S."/>
        </authorList>
    </citation>
    <scope>NUCLEOTIDE SEQUENCE [LARGE SCALE GENOMIC DNA]</scope>
    <source>
        <strain evidence="7 8">SA925</strain>
    </source>
</reference>
<dbReference type="GO" id="GO:0005975">
    <property type="term" value="P:carbohydrate metabolic process"/>
    <property type="evidence" value="ECO:0007669"/>
    <property type="project" value="InterPro"/>
</dbReference>
<dbReference type="InterPro" id="IPR013783">
    <property type="entry name" value="Ig-like_fold"/>
</dbReference>
<dbReference type="SUPFAM" id="SSF49785">
    <property type="entry name" value="Galactose-binding domain-like"/>
    <property type="match status" value="1"/>
</dbReference>
<evidence type="ECO:0000259" key="4">
    <source>
        <dbReference type="Pfam" id="PF00703"/>
    </source>
</evidence>
<dbReference type="InterPro" id="IPR017853">
    <property type="entry name" value="GH"/>
</dbReference>
<keyword evidence="2 7" id="KW-0378">Hydrolase</keyword>
<evidence type="ECO:0000313" key="7">
    <source>
        <dbReference type="EMBL" id="PNU03524.1"/>
    </source>
</evidence>
<comment type="similarity">
    <text evidence="1">Belongs to the glycosyl hydrolase 2 family.</text>
</comment>
<accession>A0A2K2FXQ1</accession>
<evidence type="ECO:0000259" key="6">
    <source>
        <dbReference type="Pfam" id="PF02837"/>
    </source>
</evidence>
<dbReference type="SUPFAM" id="SSF51445">
    <property type="entry name" value="(Trans)glycosidases"/>
    <property type="match status" value="1"/>
</dbReference>
<sequence>MTRWGKAVTAENAWRSYPRPQLERDTWMNLNGHWDYAIRPANAPRPETMDGKILVPFAVESRLSGVARKLLPGDRLWYKRTFALPAKWPGQRTLLHFGAVDFEATVLVNGAVVGSHKGGSDPFNFDVTAYLRPGDNELVVQVTDPTSTGDQPRGKQTLDPQGIWYTAVSGIWQTVWLEPVADLHIADLRAVPDIDKGELTIDVALSGTTTPADAVRVTALDKGKVIASTVMRGNRQAKLKIPGARLWSPDDPYLYDLMAELVKVAPPQGGAGGRPGLPPMTTEERQAYAKASVVGEPSDSVRSYFGMRKISTGIDPRTGKMALLLNNKPLFQNGTLDQGWWPESLLTPPSEEAARSDIVFLKKAGFNMLRKHIKVEPARYYYDADRLGILIWQDMPSGALGDQAVRRGSEWQATFSSAGMAQYQQEMARMIGALRAFPSIVMWVTNNEGWGQYDAKTVGGIAKSMDPSRLVNTASGWLDVADSGSDVYDIHTYEEVPLTPGQQADRPIVTGEYGGVGLPVPGHVWFTDRDARIYQFATDTEDFRRRYRIKFDAIVRQAKENGLSASVYTETTDVEGELNGLLTYDRMVEKLPAEEYARMAGPLFIGK</sequence>
<dbReference type="InterPro" id="IPR006102">
    <property type="entry name" value="Ig-like_GH2"/>
</dbReference>
<dbReference type="AlphaFoldDB" id="A0A2K2FXQ1"/>
<proteinExistence type="inferred from homology"/>
<dbReference type="InterPro" id="IPR036156">
    <property type="entry name" value="Beta-gal/glucu_dom_sf"/>
</dbReference>
<evidence type="ECO:0000256" key="3">
    <source>
        <dbReference type="ARBA" id="ARBA00023295"/>
    </source>
</evidence>
<dbReference type="InterPro" id="IPR006104">
    <property type="entry name" value="Glyco_hydro_2_N"/>
</dbReference>
<dbReference type="Pfam" id="PF02836">
    <property type="entry name" value="Glyco_hydro_2_C"/>
    <property type="match status" value="1"/>
</dbReference>
<feature type="domain" description="Glycosyl hydrolases family 2 sugar binding" evidence="6">
    <location>
        <begin position="76"/>
        <end position="176"/>
    </location>
</feature>
<dbReference type="Proteomes" id="UP000236327">
    <property type="component" value="Unassembled WGS sequence"/>
</dbReference>
<dbReference type="PANTHER" id="PTHR42732:SF2">
    <property type="entry name" value="BETA-MANNOSIDASE"/>
    <property type="match status" value="1"/>
</dbReference>
<dbReference type="Gene3D" id="3.20.20.80">
    <property type="entry name" value="Glycosidases"/>
    <property type="match status" value="1"/>
</dbReference>
<name>A0A2K2FXQ1_9SPHN</name>
<dbReference type="SUPFAM" id="SSF49303">
    <property type="entry name" value="beta-Galactosidase/glucuronidase domain"/>
    <property type="match status" value="1"/>
</dbReference>
<evidence type="ECO:0000256" key="2">
    <source>
        <dbReference type="ARBA" id="ARBA00022801"/>
    </source>
</evidence>
<comment type="caution">
    <text evidence="7">The sequence shown here is derived from an EMBL/GenBank/DDBJ whole genome shotgun (WGS) entry which is preliminary data.</text>
</comment>
<dbReference type="GO" id="GO:0004553">
    <property type="term" value="F:hydrolase activity, hydrolyzing O-glycosyl compounds"/>
    <property type="evidence" value="ECO:0007669"/>
    <property type="project" value="InterPro"/>
</dbReference>
<protein>
    <submittedName>
        <fullName evidence="7">Glycoside hydrolase</fullName>
    </submittedName>
</protein>
<dbReference type="Gene3D" id="2.60.40.10">
    <property type="entry name" value="Immunoglobulins"/>
    <property type="match status" value="1"/>
</dbReference>
<dbReference type="InterPro" id="IPR051913">
    <property type="entry name" value="GH2_Domain-Containing"/>
</dbReference>
<dbReference type="InterPro" id="IPR008979">
    <property type="entry name" value="Galactose-bd-like_sf"/>
</dbReference>
<feature type="domain" description="Glycoside hydrolase family 2 immunoglobulin-like beta-sandwich" evidence="4">
    <location>
        <begin position="184"/>
        <end position="261"/>
    </location>
</feature>
<keyword evidence="8" id="KW-1185">Reference proteome</keyword>
<dbReference type="EMBL" id="LYMM01000050">
    <property type="protein sequence ID" value="PNU03524.1"/>
    <property type="molecule type" value="Genomic_DNA"/>
</dbReference>
<dbReference type="Pfam" id="PF00703">
    <property type="entry name" value="Glyco_hydro_2"/>
    <property type="match status" value="1"/>
</dbReference>
<evidence type="ECO:0000313" key="8">
    <source>
        <dbReference type="Proteomes" id="UP000236327"/>
    </source>
</evidence>
<dbReference type="InterPro" id="IPR006103">
    <property type="entry name" value="Glyco_hydro_2_cat"/>
</dbReference>
<organism evidence="7 8">
    <name type="scientific">Novosphingobium guangzhouense</name>
    <dbReference type="NCBI Taxonomy" id="1850347"/>
    <lineage>
        <taxon>Bacteria</taxon>
        <taxon>Pseudomonadati</taxon>
        <taxon>Pseudomonadota</taxon>
        <taxon>Alphaproteobacteria</taxon>
        <taxon>Sphingomonadales</taxon>
        <taxon>Sphingomonadaceae</taxon>
        <taxon>Novosphingobium</taxon>
    </lineage>
</organism>
<dbReference type="OrthoDB" id="9758603at2"/>
<dbReference type="Gene3D" id="2.60.120.260">
    <property type="entry name" value="Galactose-binding domain-like"/>
    <property type="match status" value="1"/>
</dbReference>